<feature type="compositionally biased region" description="Low complexity" evidence="1">
    <location>
        <begin position="71"/>
        <end position="87"/>
    </location>
</feature>
<dbReference type="Proteomes" id="UP001460270">
    <property type="component" value="Unassembled WGS sequence"/>
</dbReference>
<gene>
    <name evidence="2" type="ORF">WMY93_028526</name>
</gene>
<sequence>MGCTPSKSVVVYEQDRVFRDQDTCSTLVPSLVSSASTPERPSPRLLETSSGKQTLLSVPGRDMRGRFLNQSPDPSSAGTSSAGSSSPLFSVHRPCSPSPLRRSDTEEHGTG</sequence>
<protein>
    <submittedName>
        <fullName evidence="2">Uncharacterized protein</fullName>
    </submittedName>
</protein>
<organism evidence="2 3">
    <name type="scientific">Mugilogobius chulae</name>
    <name type="common">yellowstripe goby</name>
    <dbReference type="NCBI Taxonomy" id="88201"/>
    <lineage>
        <taxon>Eukaryota</taxon>
        <taxon>Metazoa</taxon>
        <taxon>Chordata</taxon>
        <taxon>Craniata</taxon>
        <taxon>Vertebrata</taxon>
        <taxon>Euteleostomi</taxon>
        <taxon>Actinopterygii</taxon>
        <taxon>Neopterygii</taxon>
        <taxon>Teleostei</taxon>
        <taxon>Neoteleostei</taxon>
        <taxon>Acanthomorphata</taxon>
        <taxon>Gobiaria</taxon>
        <taxon>Gobiiformes</taxon>
        <taxon>Gobioidei</taxon>
        <taxon>Gobiidae</taxon>
        <taxon>Gobionellinae</taxon>
        <taxon>Mugilogobius</taxon>
    </lineage>
</organism>
<feature type="region of interest" description="Disordered" evidence="1">
    <location>
        <begin position="29"/>
        <end position="111"/>
    </location>
</feature>
<evidence type="ECO:0000256" key="1">
    <source>
        <dbReference type="SAM" id="MobiDB-lite"/>
    </source>
</evidence>
<keyword evidence="3" id="KW-1185">Reference proteome</keyword>
<evidence type="ECO:0000313" key="2">
    <source>
        <dbReference type="EMBL" id="KAK7882352.1"/>
    </source>
</evidence>
<feature type="compositionally biased region" description="Polar residues" evidence="1">
    <location>
        <begin position="29"/>
        <end position="39"/>
    </location>
</feature>
<feature type="compositionally biased region" description="Polar residues" evidence="1">
    <location>
        <begin position="47"/>
        <end position="56"/>
    </location>
</feature>
<reference evidence="3" key="1">
    <citation type="submission" date="2024-04" db="EMBL/GenBank/DDBJ databases">
        <title>Salinicola lusitanus LLJ914,a marine bacterium isolated from the Okinawa Trough.</title>
        <authorList>
            <person name="Li J."/>
        </authorList>
    </citation>
    <scope>NUCLEOTIDE SEQUENCE [LARGE SCALE GENOMIC DNA]</scope>
</reference>
<accession>A0AAW0MNI8</accession>
<dbReference type="EMBL" id="JBBPFD010000021">
    <property type="protein sequence ID" value="KAK7882352.1"/>
    <property type="molecule type" value="Genomic_DNA"/>
</dbReference>
<dbReference type="AlphaFoldDB" id="A0AAW0MNI8"/>
<comment type="caution">
    <text evidence="2">The sequence shown here is derived from an EMBL/GenBank/DDBJ whole genome shotgun (WGS) entry which is preliminary data.</text>
</comment>
<evidence type="ECO:0000313" key="3">
    <source>
        <dbReference type="Proteomes" id="UP001460270"/>
    </source>
</evidence>
<proteinExistence type="predicted"/>
<name>A0AAW0MNI8_9GOBI</name>
<feature type="compositionally biased region" description="Basic and acidic residues" evidence="1">
    <location>
        <begin position="101"/>
        <end position="111"/>
    </location>
</feature>